<evidence type="ECO:0000256" key="1">
    <source>
        <dbReference type="ARBA" id="ARBA00004651"/>
    </source>
</evidence>
<evidence type="ECO:0000313" key="11">
    <source>
        <dbReference type="EMBL" id="OJX57386.1"/>
    </source>
</evidence>
<feature type="transmembrane region" description="Helical" evidence="8">
    <location>
        <begin position="249"/>
        <end position="275"/>
    </location>
</feature>
<dbReference type="InterPro" id="IPR011527">
    <property type="entry name" value="ABC1_TM_dom"/>
</dbReference>
<proteinExistence type="predicted"/>
<dbReference type="InterPro" id="IPR039421">
    <property type="entry name" value="Type_1_exporter"/>
</dbReference>
<dbReference type="PROSITE" id="PS50929">
    <property type="entry name" value="ABC_TM1F"/>
    <property type="match status" value="1"/>
</dbReference>
<dbReference type="PROSITE" id="PS50893">
    <property type="entry name" value="ABC_TRANSPORTER_2"/>
    <property type="match status" value="1"/>
</dbReference>
<dbReference type="GO" id="GO:0005524">
    <property type="term" value="F:ATP binding"/>
    <property type="evidence" value="ECO:0007669"/>
    <property type="project" value="UniProtKB-KW"/>
</dbReference>
<dbReference type="InterPro" id="IPR036640">
    <property type="entry name" value="ABC1_TM_sf"/>
</dbReference>
<feature type="domain" description="ABC transmembrane type-1" evidence="10">
    <location>
        <begin position="34"/>
        <end position="314"/>
    </location>
</feature>
<dbReference type="InterPro" id="IPR027417">
    <property type="entry name" value="P-loop_NTPase"/>
</dbReference>
<evidence type="ECO:0000256" key="7">
    <source>
        <dbReference type="ARBA" id="ARBA00023136"/>
    </source>
</evidence>
<keyword evidence="2" id="KW-0813">Transport</keyword>
<dbReference type="FunFam" id="3.40.50.300:FF:000287">
    <property type="entry name" value="Multidrug ABC transporter ATP-binding protein"/>
    <property type="match status" value="1"/>
</dbReference>
<organism evidence="11 12">
    <name type="scientific">Candidatus Kapaibacterium thiocyanatum</name>
    <dbReference type="NCBI Taxonomy" id="1895771"/>
    <lineage>
        <taxon>Bacteria</taxon>
        <taxon>Pseudomonadati</taxon>
        <taxon>Candidatus Kapaibacteriota</taxon>
        <taxon>Candidatus Kapaibacteriia</taxon>
        <taxon>Candidatus Kapaibacteriales</taxon>
        <taxon>Candidatus Kapaibacteriaceae</taxon>
        <taxon>Candidatus Kapaibacterium</taxon>
    </lineage>
</organism>
<accession>A0A1M3KY65</accession>
<dbReference type="Pfam" id="PF00005">
    <property type="entry name" value="ABC_tran"/>
    <property type="match status" value="1"/>
</dbReference>
<dbReference type="SUPFAM" id="SSF90123">
    <property type="entry name" value="ABC transporter transmembrane region"/>
    <property type="match status" value="1"/>
</dbReference>
<sequence length="596" mass="67555">MTQEQDDKPKKVDYRLLRRLLRFLRPYRLHIVCAIILTLTASALGPLRPYLTRIAIDEHIAKNDMSGLMFFVVLIVGFLLLQGLMQYALSLLMTWVGQRVLLDIRNTLYRHVQSLALRYYDTTPVGRIVTRVTSDVEVLNELFSSGVVMMISDIMVIVWILYFMAQTSWKLTLLTIIVLPFLLIASFIFRAKVRRVYNLIRRQVARMNAFMNEFVTGISIVQLFRQERRMTDEFGAINREHREYQDRSILYYAVFFPVVELLSAVSLSIIVWYAFGNILSGEMTIGILIAFTQFTEMFFRPVRDLTEKYNTLQSSVVASERIFDLLDTDMKVKDTPNAVPFNGLQSGIRFQDVHFAYDGKTPVLKGVSFSVGKGETVAIVGATGAGKSSIINLLCRFYEFQQGDIMLDGQTIRSIDQHSLRAHIAVVLQDVFLFSRSIEDNISLGRPDISDEKVVEAAKALGAWDFINRLPSGMETNVRERGAVLSVGQKQLISFCRALATDPDILILDEATSSIDTETEQLIERSISTMLEGRTSIVIAHRLSTIQRADRIVVMHHGEVAEQGTHQELLALGGLYAKLYALQFDNTSSTTPTRQN</sequence>
<feature type="transmembrane region" description="Helical" evidence="8">
    <location>
        <begin position="142"/>
        <end position="164"/>
    </location>
</feature>
<dbReference type="EMBL" id="MKVH01000024">
    <property type="protein sequence ID" value="OJX57386.1"/>
    <property type="molecule type" value="Genomic_DNA"/>
</dbReference>
<gene>
    <name evidence="11" type="ORF">BGO89_12190</name>
</gene>
<dbReference type="GO" id="GO:0005886">
    <property type="term" value="C:plasma membrane"/>
    <property type="evidence" value="ECO:0007669"/>
    <property type="project" value="UniProtKB-SubCell"/>
</dbReference>
<name>A0A1M3KY65_9BACT</name>
<comment type="caution">
    <text evidence="11">The sequence shown here is derived from an EMBL/GenBank/DDBJ whole genome shotgun (WGS) entry which is preliminary data.</text>
</comment>
<feature type="transmembrane region" description="Helical" evidence="8">
    <location>
        <begin position="171"/>
        <end position="189"/>
    </location>
</feature>
<feature type="domain" description="ABC transporter" evidence="9">
    <location>
        <begin position="348"/>
        <end position="582"/>
    </location>
</feature>
<protein>
    <submittedName>
        <fullName evidence="11">Antibiotic ABC transporter ATP-binding protein</fullName>
    </submittedName>
</protein>
<evidence type="ECO:0000256" key="6">
    <source>
        <dbReference type="ARBA" id="ARBA00022989"/>
    </source>
</evidence>
<dbReference type="InterPro" id="IPR003593">
    <property type="entry name" value="AAA+_ATPase"/>
</dbReference>
<evidence type="ECO:0000256" key="4">
    <source>
        <dbReference type="ARBA" id="ARBA00022741"/>
    </source>
</evidence>
<dbReference type="Gene3D" id="1.20.1560.10">
    <property type="entry name" value="ABC transporter type 1, transmembrane domain"/>
    <property type="match status" value="1"/>
</dbReference>
<dbReference type="Proteomes" id="UP000184233">
    <property type="component" value="Unassembled WGS sequence"/>
</dbReference>
<dbReference type="SMART" id="SM00382">
    <property type="entry name" value="AAA"/>
    <property type="match status" value="1"/>
</dbReference>
<feature type="transmembrane region" description="Helical" evidence="8">
    <location>
        <begin position="27"/>
        <end position="47"/>
    </location>
</feature>
<dbReference type="GO" id="GO:0015421">
    <property type="term" value="F:ABC-type oligopeptide transporter activity"/>
    <property type="evidence" value="ECO:0007669"/>
    <property type="project" value="TreeGrafter"/>
</dbReference>
<evidence type="ECO:0000313" key="12">
    <source>
        <dbReference type="Proteomes" id="UP000184233"/>
    </source>
</evidence>
<dbReference type="PROSITE" id="PS00211">
    <property type="entry name" value="ABC_TRANSPORTER_1"/>
    <property type="match status" value="1"/>
</dbReference>
<dbReference type="CDD" id="cd03254">
    <property type="entry name" value="ABCC_Glucan_exporter_like"/>
    <property type="match status" value="1"/>
</dbReference>
<dbReference type="Gene3D" id="3.40.50.300">
    <property type="entry name" value="P-loop containing nucleotide triphosphate hydrolases"/>
    <property type="match status" value="1"/>
</dbReference>
<keyword evidence="6 8" id="KW-1133">Transmembrane helix</keyword>
<evidence type="ECO:0000256" key="3">
    <source>
        <dbReference type="ARBA" id="ARBA00022692"/>
    </source>
</evidence>
<dbReference type="PANTHER" id="PTHR43394:SF1">
    <property type="entry name" value="ATP-BINDING CASSETTE SUB-FAMILY B MEMBER 10, MITOCHONDRIAL"/>
    <property type="match status" value="1"/>
</dbReference>
<evidence type="ECO:0000256" key="2">
    <source>
        <dbReference type="ARBA" id="ARBA00022448"/>
    </source>
</evidence>
<feature type="transmembrane region" description="Helical" evidence="8">
    <location>
        <begin position="68"/>
        <end position="89"/>
    </location>
</feature>
<evidence type="ECO:0000259" key="10">
    <source>
        <dbReference type="PROSITE" id="PS50929"/>
    </source>
</evidence>
<dbReference type="AlphaFoldDB" id="A0A1M3KY65"/>
<dbReference type="GO" id="GO:0016887">
    <property type="term" value="F:ATP hydrolysis activity"/>
    <property type="evidence" value="ECO:0007669"/>
    <property type="project" value="InterPro"/>
</dbReference>
<keyword evidence="3 8" id="KW-0812">Transmembrane</keyword>
<evidence type="ECO:0000256" key="5">
    <source>
        <dbReference type="ARBA" id="ARBA00022840"/>
    </source>
</evidence>
<dbReference type="PANTHER" id="PTHR43394">
    <property type="entry name" value="ATP-DEPENDENT PERMEASE MDL1, MITOCHONDRIAL"/>
    <property type="match status" value="1"/>
</dbReference>
<evidence type="ECO:0000256" key="8">
    <source>
        <dbReference type="SAM" id="Phobius"/>
    </source>
</evidence>
<comment type="subcellular location">
    <subcellularLocation>
        <location evidence="1">Cell membrane</location>
        <topology evidence="1">Multi-pass membrane protein</topology>
    </subcellularLocation>
</comment>
<dbReference type="Pfam" id="PF00664">
    <property type="entry name" value="ABC_membrane"/>
    <property type="match status" value="1"/>
</dbReference>
<keyword evidence="7 8" id="KW-0472">Membrane</keyword>
<keyword evidence="5 11" id="KW-0067">ATP-binding</keyword>
<dbReference type="CDD" id="cd18544">
    <property type="entry name" value="ABC_6TM_TmrA_like"/>
    <property type="match status" value="1"/>
</dbReference>
<keyword evidence="4" id="KW-0547">Nucleotide-binding</keyword>
<dbReference type="InterPro" id="IPR003439">
    <property type="entry name" value="ABC_transporter-like_ATP-bd"/>
</dbReference>
<evidence type="ECO:0000259" key="9">
    <source>
        <dbReference type="PROSITE" id="PS50893"/>
    </source>
</evidence>
<reference evidence="11 12" key="1">
    <citation type="submission" date="2016-09" db="EMBL/GenBank/DDBJ databases">
        <title>Genome-resolved meta-omics ties microbial dynamics to process performance in biotechnology for thiocyanate degradation.</title>
        <authorList>
            <person name="Kantor R.S."/>
            <person name="Huddy R.J."/>
            <person name="Iyer R."/>
            <person name="Thomas B.C."/>
            <person name="Brown C.T."/>
            <person name="Anantharaman K."/>
            <person name="Tringe S."/>
            <person name="Hettich R.L."/>
            <person name="Harrison S.T."/>
            <person name="Banfield J.F."/>
        </authorList>
    </citation>
    <scope>NUCLEOTIDE SEQUENCE [LARGE SCALE GENOMIC DNA]</scope>
    <source>
        <strain evidence="11">59-99</strain>
    </source>
</reference>
<dbReference type="SUPFAM" id="SSF52540">
    <property type="entry name" value="P-loop containing nucleoside triphosphate hydrolases"/>
    <property type="match status" value="1"/>
</dbReference>
<dbReference type="STRING" id="1895771.BGO89_12190"/>
<dbReference type="InterPro" id="IPR017871">
    <property type="entry name" value="ABC_transporter-like_CS"/>
</dbReference>